<evidence type="ECO:0000256" key="2">
    <source>
        <dbReference type="ARBA" id="ARBA00004323"/>
    </source>
</evidence>
<dbReference type="FunFam" id="3.90.550.10:FF:000020">
    <property type="entry name" value="Polypeptide N-acetylgalactosaminyltransferase"/>
    <property type="match status" value="1"/>
</dbReference>
<sequence>MITGNMRLWFMGDFKLFCTSKCRGASSACLSPWLSNCRQWDDLLEEFEEKNYLNARRWKPGQDPYKLYAFNQRESERIPSNRVLRDTRHYRCTTLHYNPDLPSTSIVITFHNEARSTLLRTIRSVLNRTPVHLIHEIILVDDYSGDANDCLLLTKLPKVKCLRNDRREGLIRSRVRGADAAKAGVLTFLDSHCEVNKDWLPPLLRRIKEDPTCVVSPVIDIINMDTFAYVAASSDLRGGFDWSLHFKWEQLSAEQKARRADPTEPIKTPIIAGGLFVIDKSWFNHLGKYDTAMDIWGGENFEISFRVWMCGGSLEIIPCSRVGHVFRKKHPYIFPEGNANTYIKNTRRTAEVWMDEFKLFYYSARPAARGKSYGDIHSREELRKSLKLNELGCKASTDPHWQQIPLLTSLSHSLTLTYTLSCTHACTHTHTHTHIHSPPTQRSGFFLPLMNGHVMSYFFLYI</sequence>
<evidence type="ECO:0000256" key="13">
    <source>
        <dbReference type="ARBA" id="ARBA00023034"/>
    </source>
</evidence>
<evidence type="ECO:0000256" key="17">
    <source>
        <dbReference type="ARBA" id="ARBA00050905"/>
    </source>
</evidence>
<evidence type="ECO:0000256" key="11">
    <source>
        <dbReference type="ARBA" id="ARBA00022968"/>
    </source>
</evidence>
<dbReference type="PANTHER" id="PTHR11675:SF8">
    <property type="entry name" value="POLYPEPTIDE N-ACETYLGALACTOSAMINYLTRANSFERASE 14"/>
    <property type="match status" value="1"/>
</dbReference>
<evidence type="ECO:0000259" key="19">
    <source>
        <dbReference type="Pfam" id="PF00535"/>
    </source>
</evidence>
<evidence type="ECO:0000256" key="10">
    <source>
        <dbReference type="ARBA" id="ARBA00022734"/>
    </source>
</evidence>
<evidence type="ECO:0000256" key="4">
    <source>
        <dbReference type="ARBA" id="ARBA00005680"/>
    </source>
</evidence>
<proteinExistence type="inferred from homology"/>
<dbReference type="InterPro" id="IPR029044">
    <property type="entry name" value="Nucleotide-diphossugar_trans"/>
</dbReference>
<dbReference type="SUPFAM" id="SSF53448">
    <property type="entry name" value="Nucleotide-diphospho-sugar transferases"/>
    <property type="match status" value="1"/>
</dbReference>
<keyword evidence="12" id="KW-1133">Transmembrane helix</keyword>
<comment type="catalytic activity">
    <reaction evidence="18">
        <text>L-seryl-[protein] + UDP-N-acetyl-alpha-D-galactosamine = a 3-O-[N-acetyl-alpha-D-galactosaminyl]-L-seryl-[protein] + UDP + H(+)</text>
        <dbReference type="Rhea" id="RHEA:23956"/>
        <dbReference type="Rhea" id="RHEA-COMP:9863"/>
        <dbReference type="Rhea" id="RHEA-COMP:12788"/>
        <dbReference type="ChEBI" id="CHEBI:15378"/>
        <dbReference type="ChEBI" id="CHEBI:29999"/>
        <dbReference type="ChEBI" id="CHEBI:53604"/>
        <dbReference type="ChEBI" id="CHEBI:58223"/>
        <dbReference type="ChEBI" id="CHEBI:67138"/>
        <dbReference type="EC" id="2.4.1.41"/>
    </reaction>
</comment>
<evidence type="ECO:0000313" key="21">
    <source>
        <dbReference type="Proteomes" id="UP000694402"/>
    </source>
</evidence>
<evidence type="ECO:0000256" key="5">
    <source>
        <dbReference type="ARBA" id="ARBA00012644"/>
    </source>
</evidence>
<keyword evidence="8" id="KW-0812">Transmembrane</keyword>
<dbReference type="Ensembl" id="ENSOTST00005179403.1">
    <property type="protein sequence ID" value="ENSOTSP00005155361.1"/>
    <property type="gene ID" value="ENSOTSG00005064321.1"/>
</dbReference>
<gene>
    <name evidence="20" type="primary">GALNT14</name>
</gene>
<dbReference type="AlphaFoldDB" id="A0AAZ3SQI2"/>
<dbReference type="Gene3D" id="3.90.550.10">
    <property type="entry name" value="Spore Coat Polysaccharide Biosynthesis Protein SpsA, Chain A"/>
    <property type="match status" value="1"/>
</dbReference>
<accession>A0AAZ3SQI2</accession>
<organism evidence="20 21">
    <name type="scientific">Oncorhynchus tshawytscha</name>
    <name type="common">Chinook salmon</name>
    <name type="synonym">Salmo tshawytscha</name>
    <dbReference type="NCBI Taxonomy" id="74940"/>
    <lineage>
        <taxon>Eukaryota</taxon>
        <taxon>Metazoa</taxon>
        <taxon>Chordata</taxon>
        <taxon>Craniata</taxon>
        <taxon>Vertebrata</taxon>
        <taxon>Euteleostomi</taxon>
        <taxon>Actinopterygii</taxon>
        <taxon>Neopterygii</taxon>
        <taxon>Teleostei</taxon>
        <taxon>Protacanthopterygii</taxon>
        <taxon>Salmoniformes</taxon>
        <taxon>Salmonidae</taxon>
        <taxon>Salmoninae</taxon>
        <taxon>Oncorhynchus</taxon>
    </lineage>
</organism>
<comment type="similarity">
    <text evidence="4">Belongs to the glycosyltransferase 2 family. GalNAc-T subfamily.</text>
</comment>
<dbReference type="Proteomes" id="UP000694402">
    <property type="component" value="Unassembled WGS sequence"/>
</dbReference>
<evidence type="ECO:0000256" key="16">
    <source>
        <dbReference type="ARBA" id="ARBA00023211"/>
    </source>
</evidence>
<evidence type="ECO:0000256" key="8">
    <source>
        <dbReference type="ARBA" id="ARBA00022692"/>
    </source>
</evidence>
<evidence type="ECO:0000256" key="18">
    <source>
        <dbReference type="ARBA" id="ARBA00052209"/>
    </source>
</evidence>
<keyword evidence="10" id="KW-0430">Lectin</keyword>
<comment type="catalytic activity">
    <reaction evidence="17">
        <text>L-threonyl-[protein] + UDP-N-acetyl-alpha-D-galactosamine = a 3-O-[N-acetyl-alpha-D-galactosaminyl]-L-threonyl-[protein] + UDP + H(+)</text>
        <dbReference type="Rhea" id="RHEA:52424"/>
        <dbReference type="Rhea" id="RHEA-COMP:11060"/>
        <dbReference type="Rhea" id="RHEA-COMP:11689"/>
        <dbReference type="ChEBI" id="CHEBI:15378"/>
        <dbReference type="ChEBI" id="CHEBI:30013"/>
        <dbReference type="ChEBI" id="CHEBI:58223"/>
        <dbReference type="ChEBI" id="CHEBI:67138"/>
        <dbReference type="ChEBI" id="CHEBI:87075"/>
        <dbReference type="EC" id="2.4.1.41"/>
    </reaction>
</comment>
<evidence type="ECO:0000256" key="14">
    <source>
        <dbReference type="ARBA" id="ARBA00023136"/>
    </source>
</evidence>
<reference evidence="21" key="1">
    <citation type="journal article" date="2018" name="PLoS ONE">
        <title>Chinook salmon (Oncorhynchus tshawytscha) genome and transcriptome.</title>
        <authorList>
            <person name="Christensen K.A."/>
            <person name="Leong J.S."/>
            <person name="Sakhrani D."/>
            <person name="Biagi C.A."/>
            <person name="Minkley D.R."/>
            <person name="Withler R.E."/>
            <person name="Rondeau E.B."/>
            <person name="Koop B.F."/>
            <person name="Devlin R.H."/>
        </authorList>
    </citation>
    <scope>NUCLEOTIDE SEQUENCE [LARGE SCALE GENOMIC DNA]</scope>
</reference>
<keyword evidence="13" id="KW-0333">Golgi apparatus</keyword>
<keyword evidence="6" id="KW-0328">Glycosyltransferase</keyword>
<reference evidence="20" key="3">
    <citation type="submission" date="2025-09" db="UniProtKB">
        <authorList>
            <consortium name="Ensembl"/>
        </authorList>
    </citation>
    <scope>IDENTIFICATION</scope>
</reference>
<keyword evidence="14" id="KW-0472">Membrane</keyword>
<keyword evidence="15" id="KW-1015">Disulfide bond</keyword>
<comment type="subcellular location">
    <subcellularLocation>
        <location evidence="2">Golgi apparatus membrane</location>
        <topology evidence="2">Single-pass type II membrane protein</topology>
    </subcellularLocation>
</comment>
<name>A0AAZ3SQI2_ONCTS</name>
<dbReference type="GO" id="GO:0030246">
    <property type="term" value="F:carbohydrate binding"/>
    <property type="evidence" value="ECO:0007669"/>
    <property type="project" value="UniProtKB-KW"/>
</dbReference>
<comment type="cofactor">
    <cofactor evidence="1">
        <name>Mn(2+)</name>
        <dbReference type="ChEBI" id="CHEBI:29035"/>
    </cofactor>
</comment>
<protein>
    <recommendedName>
        <fullName evidence="5">polypeptide N-acetylgalactosaminyltransferase</fullName>
        <ecNumber evidence="5">2.4.1.41</ecNumber>
    </recommendedName>
</protein>
<dbReference type="CDD" id="cd02510">
    <property type="entry name" value="pp-GalNAc-T"/>
    <property type="match status" value="1"/>
</dbReference>
<evidence type="ECO:0000256" key="6">
    <source>
        <dbReference type="ARBA" id="ARBA00022676"/>
    </source>
</evidence>
<dbReference type="InterPro" id="IPR001173">
    <property type="entry name" value="Glyco_trans_2-like"/>
</dbReference>
<keyword evidence="7" id="KW-0808">Transferase</keyword>
<evidence type="ECO:0000256" key="7">
    <source>
        <dbReference type="ARBA" id="ARBA00022679"/>
    </source>
</evidence>
<keyword evidence="16" id="KW-0464">Manganese</keyword>
<evidence type="ECO:0000256" key="3">
    <source>
        <dbReference type="ARBA" id="ARBA00004922"/>
    </source>
</evidence>
<dbReference type="GO" id="GO:0046872">
    <property type="term" value="F:metal ion binding"/>
    <property type="evidence" value="ECO:0007669"/>
    <property type="project" value="UniProtKB-KW"/>
</dbReference>
<feature type="domain" description="Glycosyltransferase 2-like" evidence="19">
    <location>
        <begin position="105"/>
        <end position="286"/>
    </location>
</feature>
<evidence type="ECO:0000256" key="12">
    <source>
        <dbReference type="ARBA" id="ARBA00022989"/>
    </source>
</evidence>
<evidence type="ECO:0000313" key="20">
    <source>
        <dbReference type="Ensembl" id="ENSOTSP00005155361.1"/>
    </source>
</evidence>
<keyword evidence="21" id="KW-1185">Reference proteome</keyword>
<keyword evidence="9" id="KW-0479">Metal-binding</keyword>
<evidence type="ECO:0000256" key="1">
    <source>
        <dbReference type="ARBA" id="ARBA00001936"/>
    </source>
</evidence>
<dbReference type="EC" id="2.4.1.41" evidence="5"/>
<dbReference type="InterPro" id="IPR045885">
    <property type="entry name" value="GalNAc-T"/>
</dbReference>
<comment type="pathway">
    <text evidence="3">Protein modification; protein glycosylation.</text>
</comment>
<evidence type="ECO:0000256" key="9">
    <source>
        <dbReference type="ARBA" id="ARBA00022723"/>
    </source>
</evidence>
<dbReference type="GO" id="GO:0004653">
    <property type="term" value="F:polypeptide N-acetylgalactosaminyltransferase activity"/>
    <property type="evidence" value="ECO:0007669"/>
    <property type="project" value="UniProtKB-EC"/>
</dbReference>
<keyword evidence="11" id="KW-0735">Signal-anchor</keyword>
<reference evidence="20" key="2">
    <citation type="submission" date="2025-08" db="UniProtKB">
        <authorList>
            <consortium name="Ensembl"/>
        </authorList>
    </citation>
    <scope>IDENTIFICATION</scope>
</reference>
<dbReference type="PANTHER" id="PTHR11675">
    <property type="entry name" value="N-ACETYLGALACTOSAMINYLTRANSFERASE"/>
    <property type="match status" value="1"/>
</dbReference>
<dbReference type="GO" id="GO:0006493">
    <property type="term" value="P:protein O-linked glycosylation"/>
    <property type="evidence" value="ECO:0007669"/>
    <property type="project" value="TreeGrafter"/>
</dbReference>
<dbReference type="GO" id="GO:0000139">
    <property type="term" value="C:Golgi membrane"/>
    <property type="evidence" value="ECO:0007669"/>
    <property type="project" value="UniProtKB-SubCell"/>
</dbReference>
<dbReference type="Pfam" id="PF00535">
    <property type="entry name" value="Glycos_transf_2"/>
    <property type="match status" value="1"/>
</dbReference>
<evidence type="ECO:0000256" key="15">
    <source>
        <dbReference type="ARBA" id="ARBA00023157"/>
    </source>
</evidence>
<dbReference type="GeneTree" id="ENSGT00940000158182"/>